<sequence length="140" mass="15851">MDSSLRLVPSSRPKAASIEDTANGFGLHDTLTHGPRSLAAEVQTVSVAKERLENWEETQDNLKLNMQRNVYGLHAPVRQLMERSIVSFNPHMPTYRTTNVHLDILMGRDETVEPADFMTPASAMSQPLDIRAEMEKRHRL</sequence>
<dbReference type="GO" id="GO:0043248">
    <property type="term" value="P:proteasome assembly"/>
    <property type="evidence" value="ECO:0007669"/>
    <property type="project" value="InterPro"/>
</dbReference>
<dbReference type="OrthoDB" id="15001at2759"/>
<evidence type="ECO:0000256" key="1">
    <source>
        <dbReference type="ARBA" id="ARBA00023186"/>
    </source>
</evidence>
<dbReference type="InterPro" id="IPR008012">
    <property type="entry name" value="Ump1"/>
</dbReference>
<dbReference type="PANTHER" id="PTHR12828:SF3">
    <property type="entry name" value="PROTEASOME MATURATION PROTEIN"/>
    <property type="match status" value="1"/>
</dbReference>
<protein>
    <submittedName>
        <fullName evidence="4">Proteasome maturation factor UMP1</fullName>
    </submittedName>
</protein>
<accession>A0A9P3GJ03</accession>
<comment type="similarity">
    <text evidence="2">Belongs to the POMP/UMP1 family.</text>
</comment>
<dbReference type="EMBL" id="BPQB01000064">
    <property type="protein sequence ID" value="GJE96798.1"/>
    <property type="molecule type" value="Genomic_DNA"/>
</dbReference>
<evidence type="ECO:0000313" key="5">
    <source>
        <dbReference type="Proteomes" id="UP000703269"/>
    </source>
</evidence>
<feature type="coiled-coil region" evidence="3">
    <location>
        <begin position="38"/>
        <end position="65"/>
    </location>
</feature>
<dbReference type="PANTHER" id="PTHR12828">
    <property type="entry name" value="PROTEASOME MATURATION PROTEIN UMP1"/>
    <property type="match status" value="1"/>
</dbReference>
<reference evidence="4 5" key="1">
    <citation type="submission" date="2021-08" db="EMBL/GenBank/DDBJ databases">
        <title>Draft Genome Sequence of Phanerochaete sordida strain YK-624.</title>
        <authorList>
            <person name="Mori T."/>
            <person name="Dohra H."/>
            <person name="Suzuki T."/>
            <person name="Kawagishi H."/>
            <person name="Hirai H."/>
        </authorList>
    </citation>
    <scope>NUCLEOTIDE SEQUENCE [LARGE SCALE GENOMIC DNA]</scope>
    <source>
        <strain evidence="4 5">YK-624</strain>
    </source>
</reference>
<evidence type="ECO:0000313" key="4">
    <source>
        <dbReference type="EMBL" id="GJE96798.1"/>
    </source>
</evidence>
<dbReference type="Pfam" id="PF05348">
    <property type="entry name" value="UMP1"/>
    <property type="match status" value="1"/>
</dbReference>
<proteinExistence type="inferred from homology"/>
<dbReference type="GO" id="GO:0000502">
    <property type="term" value="C:proteasome complex"/>
    <property type="evidence" value="ECO:0007669"/>
    <property type="project" value="UniProtKB-KW"/>
</dbReference>
<gene>
    <name evidence="4" type="ORF">PsYK624_130040</name>
</gene>
<evidence type="ECO:0000256" key="2">
    <source>
        <dbReference type="ARBA" id="ARBA00043974"/>
    </source>
</evidence>
<comment type="caution">
    <text evidence="4">The sequence shown here is derived from an EMBL/GenBank/DDBJ whole genome shotgun (WGS) entry which is preliminary data.</text>
</comment>
<keyword evidence="1" id="KW-0143">Chaperone</keyword>
<dbReference type="GO" id="GO:0005737">
    <property type="term" value="C:cytoplasm"/>
    <property type="evidence" value="ECO:0007669"/>
    <property type="project" value="TreeGrafter"/>
</dbReference>
<keyword evidence="3" id="KW-0175">Coiled coil</keyword>
<dbReference type="GO" id="GO:0005634">
    <property type="term" value="C:nucleus"/>
    <property type="evidence" value="ECO:0007669"/>
    <property type="project" value="TreeGrafter"/>
</dbReference>
<keyword evidence="5" id="KW-1185">Reference proteome</keyword>
<evidence type="ECO:0000256" key="3">
    <source>
        <dbReference type="SAM" id="Coils"/>
    </source>
</evidence>
<keyword evidence="4" id="KW-0647">Proteasome</keyword>
<organism evidence="4 5">
    <name type="scientific">Phanerochaete sordida</name>
    <dbReference type="NCBI Taxonomy" id="48140"/>
    <lineage>
        <taxon>Eukaryota</taxon>
        <taxon>Fungi</taxon>
        <taxon>Dikarya</taxon>
        <taxon>Basidiomycota</taxon>
        <taxon>Agaricomycotina</taxon>
        <taxon>Agaricomycetes</taxon>
        <taxon>Polyporales</taxon>
        <taxon>Phanerochaetaceae</taxon>
        <taxon>Phanerochaete</taxon>
    </lineage>
</organism>
<dbReference type="Proteomes" id="UP000703269">
    <property type="component" value="Unassembled WGS sequence"/>
</dbReference>
<dbReference type="AlphaFoldDB" id="A0A9P3GJ03"/>
<name>A0A9P3GJ03_9APHY</name>